<sequence>MSIQCVMPPVLSAISALVSDVHEPEQIADMADLRQVWAQIPDPRDRRGRRHPLVVMLALVQAAIVSGAVSHAAIRHWIARAPQEVLAQLGTRCDRRTGTHLAPRPDTVCPHDCAGQRRERGRRLRRAPGRPTA</sequence>
<feature type="domain" description="H repeat-associated protein N-terminal" evidence="2">
    <location>
        <begin position="37"/>
        <end position="107"/>
    </location>
</feature>
<comment type="caution">
    <text evidence="3">The sequence shown here is derived from an EMBL/GenBank/DDBJ whole genome shotgun (WGS) entry which is preliminary data.</text>
</comment>
<dbReference type="Proteomes" id="UP000377595">
    <property type="component" value="Unassembled WGS sequence"/>
</dbReference>
<dbReference type="AlphaFoldDB" id="A0A5M3Y0Q2"/>
<name>A0A5M3Y0Q2_9ACTN</name>
<evidence type="ECO:0000313" key="4">
    <source>
        <dbReference type="Proteomes" id="UP000377595"/>
    </source>
</evidence>
<evidence type="ECO:0000313" key="3">
    <source>
        <dbReference type="EMBL" id="GES26914.1"/>
    </source>
</evidence>
<dbReference type="EMBL" id="BLAF01000102">
    <property type="protein sequence ID" value="GES26914.1"/>
    <property type="molecule type" value="Genomic_DNA"/>
</dbReference>
<protein>
    <recommendedName>
        <fullName evidence="2">H repeat-associated protein N-terminal domain-containing protein</fullName>
    </recommendedName>
</protein>
<proteinExistence type="predicted"/>
<feature type="region of interest" description="Disordered" evidence="1">
    <location>
        <begin position="112"/>
        <end position="133"/>
    </location>
</feature>
<keyword evidence="4" id="KW-1185">Reference proteome</keyword>
<evidence type="ECO:0000259" key="2">
    <source>
        <dbReference type="Pfam" id="PF13808"/>
    </source>
</evidence>
<dbReference type="InterPro" id="IPR032806">
    <property type="entry name" value="YbfD_N"/>
</dbReference>
<dbReference type="Pfam" id="PF13808">
    <property type="entry name" value="DDE_Tnp_1_assoc"/>
    <property type="match status" value="1"/>
</dbReference>
<reference evidence="3 4" key="1">
    <citation type="submission" date="2019-10" db="EMBL/GenBank/DDBJ databases">
        <title>Whole genome shotgun sequence of Acrocarpospora pleiomorpha NBRC 16267.</title>
        <authorList>
            <person name="Ichikawa N."/>
            <person name="Kimura A."/>
            <person name="Kitahashi Y."/>
            <person name="Komaki H."/>
            <person name="Oguchi A."/>
        </authorList>
    </citation>
    <scope>NUCLEOTIDE SEQUENCE [LARGE SCALE GENOMIC DNA]</scope>
    <source>
        <strain evidence="3 4">NBRC 16267</strain>
    </source>
</reference>
<gene>
    <name evidence="3" type="ORF">Aple_098130</name>
</gene>
<feature type="compositionally biased region" description="Basic residues" evidence="1">
    <location>
        <begin position="119"/>
        <end position="133"/>
    </location>
</feature>
<evidence type="ECO:0000256" key="1">
    <source>
        <dbReference type="SAM" id="MobiDB-lite"/>
    </source>
</evidence>
<organism evidence="3 4">
    <name type="scientific">Acrocarpospora pleiomorpha</name>
    <dbReference type="NCBI Taxonomy" id="90975"/>
    <lineage>
        <taxon>Bacteria</taxon>
        <taxon>Bacillati</taxon>
        <taxon>Actinomycetota</taxon>
        <taxon>Actinomycetes</taxon>
        <taxon>Streptosporangiales</taxon>
        <taxon>Streptosporangiaceae</taxon>
        <taxon>Acrocarpospora</taxon>
    </lineage>
</organism>
<accession>A0A5M3Y0Q2</accession>